<gene>
    <name evidence="1" type="ORF">DVH24_021835</name>
</gene>
<organism evidence="1 2">
    <name type="scientific">Malus domestica</name>
    <name type="common">Apple</name>
    <name type="synonym">Pyrus malus</name>
    <dbReference type="NCBI Taxonomy" id="3750"/>
    <lineage>
        <taxon>Eukaryota</taxon>
        <taxon>Viridiplantae</taxon>
        <taxon>Streptophyta</taxon>
        <taxon>Embryophyta</taxon>
        <taxon>Tracheophyta</taxon>
        <taxon>Spermatophyta</taxon>
        <taxon>Magnoliopsida</taxon>
        <taxon>eudicotyledons</taxon>
        <taxon>Gunneridae</taxon>
        <taxon>Pentapetalae</taxon>
        <taxon>rosids</taxon>
        <taxon>fabids</taxon>
        <taxon>Rosales</taxon>
        <taxon>Rosaceae</taxon>
        <taxon>Amygdaloideae</taxon>
        <taxon>Maleae</taxon>
        <taxon>Malus</taxon>
    </lineage>
</organism>
<keyword evidence="2" id="KW-1185">Reference proteome</keyword>
<proteinExistence type="predicted"/>
<reference evidence="1 2" key="1">
    <citation type="submission" date="2018-10" db="EMBL/GenBank/DDBJ databases">
        <title>A high-quality apple genome assembly.</title>
        <authorList>
            <person name="Hu J."/>
        </authorList>
    </citation>
    <scope>NUCLEOTIDE SEQUENCE [LARGE SCALE GENOMIC DNA]</scope>
    <source>
        <strain evidence="2">cv. HFTH1</strain>
        <tissue evidence="1">Young leaf</tissue>
    </source>
</reference>
<accession>A0A498IY00</accession>
<evidence type="ECO:0000313" key="2">
    <source>
        <dbReference type="Proteomes" id="UP000290289"/>
    </source>
</evidence>
<dbReference type="EMBL" id="RDQH01000336">
    <property type="protein sequence ID" value="RXH86562.1"/>
    <property type="molecule type" value="Genomic_DNA"/>
</dbReference>
<comment type="caution">
    <text evidence="1">The sequence shown here is derived from an EMBL/GenBank/DDBJ whole genome shotgun (WGS) entry which is preliminary data.</text>
</comment>
<dbReference type="AlphaFoldDB" id="A0A498IY00"/>
<name>A0A498IY00_MALDO</name>
<evidence type="ECO:0000313" key="1">
    <source>
        <dbReference type="EMBL" id="RXH86562.1"/>
    </source>
</evidence>
<sequence>MYLKYGMIPFDTWYGTEWSETRRSVASLVRLKRVEHTVPRDEFWMNFRSASSFEMTRSTFV</sequence>
<dbReference type="Proteomes" id="UP000290289">
    <property type="component" value="Chromosome 10"/>
</dbReference>
<protein>
    <submittedName>
        <fullName evidence="1">Uncharacterized protein</fullName>
    </submittedName>
</protein>